<organism evidence="10 11">
    <name type="scientific">Candidatus Aquarickettsia rohweri</name>
    <dbReference type="NCBI Taxonomy" id="2602574"/>
    <lineage>
        <taxon>Bacteria</taxon>
        <taxon>Pseudomonadati</taxon>
        <taxon>Pseudomonadota</taxon>
        <taxon>Alphaproteobacteria</taxon>
        <taxon>Rickettsiales</taxon>
        <taxon>Candidatus Midichloriaceae</taxon>
        <taxon>Candidatus Aquarickettsia</taxon>
    </lineage>
</organism>
<evidence type="ECO:0000256" key="3">
    <source>
        <dbReference type="ARBA" id="ARBA00022448"/>
    </source>
</evidence>
<sequence>MIHCKIYVCVEISVIKKFNLIKNLIVVFILGISSGLPLVITGSILKALLFDYNIDFKTIGVLGLVTTPYSFKFIWSPLIDYLKIPFLSRQLGHRKSWILISQVFLIILIILFGKINPQTNMLWFAICAFFLAFFSATQDICIDAYRIKILNKNEQGLGASSTIYGYRVGMIISGVGGLYLAEIYSWKFALFAMGIVILLTTFATIIASKTEEENLENKKPSLAEYFYKPIMMFIKTKDCYLILIMVALYKLSDAYLGAMTTPFVMDAGYSKIEIANAMKTLGQIGTFAGVAIGGWLVLKLKPGINLFFAEILAMLSNLPFILINILPKNLYLLAIINGFENFTSSISNIALVAYISSLSKNKYAATYYAVLTSITAIGRTIVSSSSGFLVESVGWNNFFVISSLLSFPSLICIYLLFFRKKINE</sequence>
<protein>
    <submittedName>
        <fullName evidence="10">MFS transporter</fullName>
    </submittedName>
</protein>
<keyword evidence="4" id="KW-1003">Cell membrane</keyword>
<feature type="transmembrane region" description="Helical" evidence="8">
    <location>
        <begin position="367"/>
        <end position="389"/>
    </location>
</feature>
<dbReference type="InterPro" id="IPR004752">
    <property type="entry name" value="AmpG_permease/AT-1"/>
</dbReference>
<dbReference type="OrthoDB" id="9787815at2"/>
<feature type="transmembrane region" description="Helical" evidence="8">
    <location>
        <begin position="280"/>
        <end position="298"/>
    </location>
</feature>
<evidence type="ECO:0000256" key="2">
    <source>
        <dbReference type="ARBA" id="ARBA00008335"/>
    </source>
</evidence>
<keyword evidence="6 8" id="KW-1133">Transmembrane helix</keyword>
<dbReference type="Gene3D" id="1.20.1250.20">
    <property type="entry name" value="MFS general substrate transporter like domains"/>
    <property type="match status" value="2"/>
</dbReference>
<keyword evidence="4" id="KW-0997">Cell inner membrane</keyword>
<feature type="transmembrane region" description="Helical" evidence="8">
    <location>
        <begin position="121"/>
        <end position="142"/>
    </location>
</feature>
<evidence type="ECO:0000256" key="6">
    <source>
        <dbReference type="ARBA" id="ARBA00022989"/>
    </source>
</evidence>
<evidence type="ECO:0000256" key="1">
    <source>
        <dbReference type="ARBA" id="ARBA00004429"/>
    </source>
</evidence>
<keyword evidence="11" id="KW-1185">Reference proteome</keyword>
<feature type="transmembrane region" description="Helical" evidence="8">
    <location>
        <begin position="24"/>
        <end position="50"/>
    </location>
</feature>
<reference evidence="11" key="1">
    <citation type="submission" date="2018-11" db="EMBL/GenBank/DDBJ databases">
        <title>Phylogenetic, genomic, and biogeographic characterization of a novel and ubiquitous marine invertebrate-associated Rickettsiales parasite, Candidatus Marinoinvertebrata rohwerii, gen. nov., sp. nov.</title>
        <authorList>
            <person name="Klinges J.G."/>
            <person name="Rosales S.M."/>
            <person name="Mcminds R."/>
            <person name="Shaver E.C."/>
            <person name="Shantz A."/>
            <person name="Peters E.C."/>
            <person name="Burkepile D.E."/>
            <person name="Silliman B.R."/>
            <person name="Vega Thurber R.L."/>
        </authorList>
    </citation>
    <scope>NUCLEOTIDE SEQUENCE [LARGE SCALE GENOMIC DNA]</scope>
    <source>
        <strain evidence="11">a_cerv_44</strain>
    </source>
</reference>
<evidence type="ECO:0000256" key="8">
    <source>
        <dbReference type="SAM" id="Phobius"/>
    </source>
</evidence>
<evidence type="ECO:0000259" key="9">
    <source>
        <dbReference type="PROSITE" id="PS50850"/>
    </source>
</evidence>
<feature type="transmembrane region" description="Helical" evidence="8">
    <location>
        <begin position="331"/>
        <end position="355"/>
    </location>
</feature>
<dbReference type="NCBIfam" id="TIGR00901">
    <property type="entry name" value="2A0125"/>
    <property type="match status" value="1"/>
</dbReference>
<dbReference type="SUPFAM" id="SSF103473">
    <property type="entry name" value="MFS general substrate transporter"/>
    <property type="match status" value="1"/>
</dbReference>
<evidence type="ECO:0000313" key="10">
    <source>
        <dbReference type="EMBL" id="RST62523.1"/>
    </source>
</evidence>
<keyword evidence="5 8" id="KW-0812">Transmembrane</keyword>
<dbReference type="AlphaFoldDB" id="A0A3R9Z4D4"/>
<name>A0A3R9Z4D4_9RICK</name>
<gene>
    <name evidence="10" type="ORF">EIC27_06200</name>
</gene>
<feature type="transmembrane region" description="Helical" evidence="8">
    <location>
        <begin position="305"/>
        <end position="325"/>
    </location>
</feature>
<feature type="transmembrane region" description="Helical" evidence="8">
    <location>
        <begin position="96"/>
        <end position="115"/>
    </location>
</feature>
<dbReference type="GO" id="GO:0005886">
    <property type="term" value="C:plasma membrane"/>
    <property type="evidence" value="ECO:0007669"/>
    <property type="project" value="UniProtKB-SubCell"/>
</dbReference>
<feature type="transmembrane region" description="Helical" evidence="8">
    <location>
        <begin position="239"/>
        <end position="260"/>
    </location>
</feature>
<comment type="similarity">
    <text evidence="2">Belongs to the major facilitator superfamily.</text>
</comment>
<dbReference type="EMBL" id="RXFM01000105">
    <property type="protein sequence ID" value="RST62523.1"/>
    <property type="molecule type" value="Genomic_DNA"/>
</dbReference>
<feature type="transmembrane region" description="Helical" evidence="8">
    <location>
        <begin position="187"/>
        <end position="208"/>
    </location>
</feature>
<dbReference type="GO" id="GO:0022857">
    <property type="term" value="F:transmembrane transporter activity"/>
    <property type="evidence" value="ECO:0007669"/>
    <property type="project" value="InterPro"/>
</dbReference>
<comment type="caution">
    <text evidence="10">The sequence shown here is derived from an EMBL/GenBank/DDBJ whole genome shotgun (WGS) entry which is preliminary data.</text>
</comment>
<evidence type="ECO:0000313" key="11">
    <source>
        <dbReference type="Proteomes" id="UP000279470"/>
    </source>
</evidence>
<feature type="transmembrane region" description="Helical" evidence="8">
    <location>
        <begin position="56"/>
        <end position="75"/>
    </location>
</feature>
<dbReference type="PANTHER" id="PTHR12778:SF10">
    <property type="entry name" value="MAJOR FACILITATOR SUPERFAMILY DOMAIN-CONTAINING PROTEIN 3"/>
    <property type="match status" value="1"/>
</dbReference>
<feature type="transmembrane region" description="Helical" evidence="8">
    <location>
        <begin position="395"/>
        <end position="418"/>
    </location>
</feature>
<comment type="subcellular location">
    <subcellularLocation>
        <location evidence="1">Cell inner membrane</location>
        <topology evidence="1">Multi-pass membrane protein</topology>
    </subcellularLocation>
</comment>
<dbReference type="PANTHER" id="PTHR12778">
    <property type="entry name" value="SOLUTE CARRIER FAMILY 33 ACETYL-COA TRANSPORTER -RELATED"/>
    <property type="match status" value="1"/>
</dbReference>
<feature type="domain" description="Major facilitator superfamily (MFS) profile" evidence="9">
    <location>
        <begin position="23"/>
        <end position="421"/>
    </location>
</feature>
<dbReference type="InterPro" id="IPR020846">
    <property type="entry name" value="MFS_dom"/>
</dbReference>
<evidence type="ECO:0000256" key="5">
    <source>
        <dbReference type="ARBA" id="ARBA00022692"/>
    </source>
</evidence>
<keyword evidence="3" id="KW-0813">Transport</keyword>
<dbReference type="InterPro" id="IPR036259">
    <property type="entry name" value="MFS_trans_sf"/>
</dbReference>
<accession>A0A3R9Z4D4</accession>
<evidence type="ECO:0000256" key="4">
    <source>
        <dbReference type="ARBA" id="ARBA00022519"/>
    </source>
</evidence>
<proteinExistence type="inferred from homology"/>
<feature type="transmembrane region" description="Helical" evidence="8">
    <location>
        <begin position="163"/>
        <end position="181"/>
    </location>
</feature>
<dbReference type="Proteomes" id="UP000279470">
    <property type="component" value="Unassembled WGS sequence"/>
</dbReference>
<dbReference type="InterPro" id="IPR011701">
    <property type="entry name" value="MFS"/>
</dbReference>
<keyword evidence="7 8" id="KW-0472">Membrane</keyword>
<dbReference type="PROSITE" id="PS50850">
    <property type="entry name" value="MFS"/>
    <property type="match status" value="1"/>
</dbReference>
<evidence type="ECO:0000256" key="7">
    <source>
        <dbReference type="ARBA" id="ARBA00023136"/>
    </source>
</evidence>
<dbReference type="Pfam" id="PF07690">
    <property type="entry name" value="MFS_1"/>
    <property type="match status" value="1"/>
</dbReference>